<organism evidence="1 2">
    <name type="scientific">Pyropia yezoensis</name>
    <name type="common">Susabi-nori</name>
    <name type="synonym">Porphyra yezoensis</name>
    <dbReference type="NCBI Taxonomy" id="2788"/>
    <lineage>
        <taxon>Eukaryota</taxon>
        <taxon>Rhodophyta</taxon>
        <taxon>Bangiophyceae</taxon>
        <taxon>Bangiales</taxon>
        <taxon>Bangiaceae</taxon>
        <taxon>Pyropia</taxon>
    </lineage>
</organism>
<evidence type="ECO:0000313" key="2">
    <source>
        <dbReference type="Proteomes" id="UP000798662"/>
    </source>
</evidence>
<comment type="caution">
    <text evidence="1">The sequence shown here is derived from an EMBL/GenBank/DDBJ whole genome shotgun (WGS) entry which is preliminary data.</text>
</comment>
<name>A0ACC3CFE3_PYRYE</name>
<accession>A0ACC3CFE3</accession>
<keyword evidence="2" id="KW-1185">Reference proteome</keyword>
<dbReference type="EMBL" id="CM020620">
    <property type="protein sequence ID" value="KAK1868482.1"/>
    <property type="molecule type" value="Genomic_DNA"/>
</dbReference>
<protein>
    <submittedName>
        <fullName evidence="1">Uncharacterized protein</fullName>
    </submittedName>
</protein>
<gene>
    <name evidence="1" type="ORF">I4F81_010968</name>
</gene>
<proteinExistence type="predicted"/>
<evidence type="ECO:0000313" key="1">
    <source>
        <dbReference type="EMBL" id="KAK1868482.1"/>
    </source>
</evidence>
<dbReference type="Proteomes" id="UP000798662">
    <property type="component" value="Chromosome 3"/>
</dbReference>
<sequence length="451" mass="46358">MVECLSSQLEWSSSREASRTRTLRPVHARVDCTTPALQVPQPALFSPPTSHPLTPPAGVAASSIPMPAAAPSSRQPSARRVSGVPFPTPISSLAPPSNSTKIRPAVAMAFAVATPVGRGPTALAGTPLRRATSVGAPPAVARREAVAPPRATAEAEAMSNEGETTPPPRPPAVVVSRRSVLSTAAAAAVGAVLGVTRGGTPPPPAAARSGLPLFPLAEPLVNRYLFVRAAESAAAAAGVAATNPVERLSATLHGLTPRGREAAAAAATHLADKLDVSSDAWIYADVGAGAYETATHLAEGLGVRPERLVPEFAFLEARGVGALNGAPRETVEAALAAGEAAGGTAWRPAPAEDGTPNESVEEVFVRGRQWLAKMETQYFCDTIVVVAPDSSVLQVLEAVLRASPGGVADHTAYAYAPGEVREVVPVVVPRQEKPRVGLADALRTYTATTEQ</sequence>
<reference evidence="1" key="1">
    <citation type="submission" date="2019-11" db="EMBL/GenBank/DDBJ databases">
        <title>Nori genome reveals adaptations in red seaweeds to the harsh intertidal environment.</title>
        <authorList>
            <person name="Wang D."/>
            <person name="Mao Y."/>
        </authorList>
    </citation>
    <scope>NUCLEOTIDE SEQUENCE</scope>
    <source>
        <tissue evidence="1">Gametophyte</tissue>
    </source>
</reference>